<keyword evidence="1 4" id="KW-0808">Transferase</keyword>
<evidence type="ECO:0000256" key="2">
    <source>
        <dbReference type="ARBA" id="ARBA00023315"/>
    </source>
</evidence>
<dbReference type="PROSITE" id="PS51186">
    <property type="entry name" value="GNAT"/>
    <property type="match status" value="1"/>
</dbReference>
<keyword evidence="5" id="KW-1185">Reference proteome</keyword>
<organism evidence="4 5">
    <name type="scientific">Nocardioides silvaticus</name>
    <dbReference type="NCBI Taxonomy" id="2201891"/>
    <lineage>
        <taxon>Bacteria</taxon>
        <taxon>Bacillati</taxon>
        <taxon>Actinomycetota</taxon>
        <taxon>Actinomycetes</taxon>
        <taxon>Propionibacteriales</taxon>
        <taxon>Nocardioidaceae</taxon>
        <taxon>Nocardioides</taxon>
    </lineage>
</organism>
<dbReference type="InterPro" id="IPR050832">
    <property type="entry name" value="Bact_Acetyltransf"/>
</dbReference>
<dbReference type="Proteomes" id="UP000245507">
    <property type="component" value="Unassembled WGS sequence"/>
</dbReference>
<accession>A0A316TJY0</accession>
<dbReference type="OrthoDB" id="9805924at2"/>
<feature type="domain" description="N-acetyltransferase" evidence="3">
    <location>
        <begin position="1"/>
        <end position="155"/>
    </location>
</feature>
<evidence type="ECO:0000313" key="4">
    <source>
        <dbReference type="EMBL" id="PWN03881.1"/>
    </source>
</evidence>
<evidence type="ECO:0000259" key="3">
    <source>
        <dbReference type="PROSITE" id="PS51186"/>
    </source>
</evidence>
<dbReference type="PANTHER" id="PTHR43877">
    <property type="entry name" value="AMINOALKYLPHOSPHONATE N-ACETYLTRANSFERASE-RELATED-RELATED"/>
    <property type="match status" value="1"/>
</dbReference>
<protein>
    <submittedName>
        <fullName evidence="4">N-acetyltransferase</fullName>
    </submittedName>
</protein>
<evidence type="ECO:0000313" key="5">
    <source>
        <dbReference type="Proteomes" id="UP000245507"/>
    </source>
</evidence>
<dbReference type="AlphaFoldDB" id="A0A316TJY0"/>
<dbReference type="RefSeq" id="WP_109692969.1">
    <property type="nucleotide sequence ID" value="NZ_QGDD01000002.1"/>
</dbReference>
<keyword evidence="2" id="KW-0012">Acyltransferase</keyword>
<dbReference type="GO" id="GO:0016747">
    <property type="term" value="F:acyltransferase activity, transferring groups other than amino-acyl groups"/>
    <property type="evidence" value="ECO:0007669"/>
    <property type="project" value="InterPro"/>
</dbReference>
<dbReference type="CDD" id="cd04301">
    <property type="entry name" value="NAT_SF"/>
    <property type="match status" value="1"/>
</dbReference>
<dbReference type="Pfam" id="PF00583">
    <property type="entry name" value="Acetyltransf_1"/>
    <property type="match status" value="1"/>
</dbReference>
<dbReference type="SUPFAM" id="SSF55729">
    <property type="entry name" value="Acyl-CoA N-acyltransferases (Nat)"/>
    <property type="match status" value="1"/>
</dbReference>
<sequence>MIETVPPHDDDRLSATARLMHDFNTEYDEPSPGPDALAGILARRIADGQATVLLARDDAGEPVGIAIARLSPSLWSDALEAYLAELYVVPPRRGQGFGRELLTAFLNTSRDAGADYAFLITSETDVSAQRAYEAAGFRRTEGEGGPVMLAYEQDL</sequence>
<reference evidence="4 5" key="1">
    <citation type="submission" date="2018-05" db="EMBL/GenBank/DDBJ databases">
        <title>Nocardioides silvaticus genome.</title>
        <authorList>
            <person name="Li C."/>
            <person name="Wang G."/>
        </authorList>
    </citation>
    <scope>NUCLEOTIDE SEQUENCE [LARGE SCALE GENOMIC DNA]</scope>
    <source>
        <strain evidence="4 5">CCTCC AB 2018079</strain>
    </source>
</reference>
<proteinExistence type="predicted"/>
<name>A0A316TJY0_9ACTN</name>
<gene>
    <name evidence="4" type="ORF">DJ010_07425</name>
</gene>
<dbReference type="InterPro" id="IPR000182">
    <property type="entry name" value="GNAT_dom"/>
</dbReference>
<dbReference type="EMBL" id="QGDD01000002">
    <property type="protein sequence ID" value="PWN03881.1"/>
    <property type="molecule type" value="Genomic_DNA"/>
</dbReference>
<dbReference type="InterPro" id="IPR016181">
    <property type="entry name" value="Acyl_CoA_acyltransferase"/>
</dbReference>
<evidence type="ECO:0000256" key="1">
    <source>
        <dbReference type="ARBA" id="ARBA00022679"/>
    </source>
</evidence>
<dbReference type="Gene3D" id="3.40.630.30">
    <property type="match status" value="1"/>
</dbReference>
<comment type="caution">
    <text evidence="4">The sequence shown here is derived from an EMBL/GenBank/DDBJ whole genome shotgun (WGS) entry which is preliminary data.</text>
</comment>